<dbReference type="EMBL" id="GEDC01020807">
    <property type="protein sequence ID" value="JAS16491.1"/>
    <property type="molecule type" value="Transcribed_RNA"/>
</dbReference>
<feature type="non-terminal residue" evidence="3">
    <location>
        <position position="1"/>
    </location>
</feature>
<feature type="domain" description="Chitin-binding type-2" evidence="2">
    <location>
        <begin position="556"/>
        <end position="614"/>
    </location>
</feature>
<sequence>FISSTLKSQEYSTLLNINRLSDTVTPAIETSSFPSFTSIIKKNDSYTTDTQQDVITPFLETHSLQPSLESAIPKLSSATIHILEPYDTISSSSVIRPTPFSINTLLTSKMPESNSVIHRTTESSDKTLPFLIISSSSLGSHTSSELSINEPSSTIIDITDSHVSLTTPFITPISEPPTTETSSVNISLTKSSYTLTPPFINSNSEPYINLLESSTVKYNKSESFDMLVQFFTSSTPNHSSLISQSYVETSSLLTPSLPSPNSFSDPLTPDSITPIKNTTETFHLVNFLSPNLNPPLVCISFTQSTPTPNKITNFTSTKDIAISSPSSLETPLSLSSIIFSNPSLGTSSSSFISGFSPTNNKIGMNTTSPFLESISSVLNNSLTTQTTVKTDMPPWLFSPSTIASSIPQGTKPFISNKSSSLTTPDIVTSQILPFTTFRTDSTKIISNTGPSTDTNRSSDVESTSYSTQMSSSTISSLLSSVSTNITNTLPTISSIVSTQDFFVSIYCYSCNQYQVTINNVDFGRPQYCPDQGKCNITTMSVCNLDNSCNISKPDAVFECSHIGVFALLTNCEQYNFCFQSNNKLQKLVFTCPGKSKFDSITRKCSLSKNSVCGNITYVK</sequence>
<gene>
    <name evidence="3" type="ORF">g.2177</name>
</gene>
<feature type="region of interest" description="Disordered" evidence="1">
    <location>
        <begin position="443"/>
        <end position="463"/>
    </location>
</feature>
<dbReference type="InterPro" id="IPR036508">
    <property type="entry name" value="Chitin-bd_dom_sf"/>
</dbReference>
<reference evidence="3" key="1">
    <citation type="submission" date="2015-12" db="EMBL/GenBank/DDBJ databases">
        <title>De novo transcriptome assembly of four potential Pierce s Disease insect vectors from Arizona vineyards.</title>
        <authorList>
            <person name="Tassone E.E."/>
        </authorList>
    </citation>
    <scope>NUCLEOTIDE SEQUENCE</scope>
</reference>
<dbReference type="InterPro" id="IPR002557">
    <property type="entry name" value="Chitin-bd_dom"/>
</dbReference>
<protein>
    <recommendedName>
        <fullName evidence="2">Chitin-binding type-2 domain-containing protein</fullName>
    </recommendedName>
</protein>
<feature type="compositionally biased region" description="Polar residues" evidence="1">
    <location>
        <begin position="443"/>
        <end position="461"/>
    </location>
</feature>
<dbReference type="AlphaFoldDB" id="A0A1B6CSY2"/>
<proteinExistence type="predicted"/>
<dbReference type="SUPFAM" id="SSF57625">
    <property type="entry name" value="Invertebrate chitin-binding proteins"/>
    <property type="match status" value="1"/>
</dbReference>
<dbReference type="PROSITE" id="PS50940">
    <property type="entry name" value="CHIT_BIND_II"/>
    <property type="match status" value="1"/>
</dbReference>
<evidence type="ECO:0000259" key="2">
    <source>
        <dbReference type="PROSITE" id="PS50940"/>
    </source>
</evidence>
<organism evidence="3">
    <name type="scientific">Clastoptera arizonana</name>
    <name type="common">Arizona spittle bug</name>
    <dbReference type="NCBI Taxonomy" id="38151"/>
    <lineage>
        <taxon>Eukaryota</taxon>
        <taxon>Metazoa</taxon>
        <taxon>Ecdysozoa</taxon>
        <taxon>Arthropoda</taxon>
        <taxon>Hexapoda</taxon>
        <taxon>Insecta</taxon>
        <taxon>Pterygota</taxon>
        <taxon>Neoptera</taxon>
        <taxon>Paraneoptera</taxon>
        <taxon>Hemiptera</taxon>
        <taxon>Auchenorrhyncha</taxon>
        <taxon>Cercopoidea</taxon>
        <taxon>Clastopteridae</taxon>
        <taxon>Clastoptera</taxon>
    </lineage>
</organism>
<evidence type="ECO:0000313" key="3">
    <source>
        <dbReference type="EMBL" id="JAS16491.1"/>
    </source>
</evidence>
<dbReference type="Pfam" id="PF01607">
    <property type="entry name" value="CBM_14"/>
    <property type="match status" value="1"/>
</dbReference>
<name>A0A1B6CSY2_9HEMI</name>
<dbReference type="GO" id="GO:0005576">
    <property type="term" value="C:extracellular region"/>
    <property type="evidence" value="ECO:0007669"/>
    <property type="project" value="InterPro"/>
</dbReference>
<dbReference type="GO" id="GO:0008061">
    <property type="term" value="F:chitin binding"/>
    <property type="evidence" value="ECO:0007669"/>
    <property type="project" value="InterPro"/>
</dbReference>
<evidence type="ECO:0000256" key="1">
    <source>
        <dbReference type="SAM" id="MobiDB-lite"/>
    </source>
</evidence>
<accession>A0A1B6CSY2</accession>